<gene>
    <name evidence="1" type="ORF">R38712_02884</name>
</gene>
<organism evidence="1 2">
    <name type="scientific">Ralstonia pickettii</name>
    <name type="common">Burkholderia pickettii</name>
    <dbReference type="NCBI Taxonomy" id="329"/>
    <lineage>
        <taxon>Bacteria</taxon>
        <taxon>Pseudomonadati</taxon>
        <taxon>Pseudomonadota</taxon>
        <taxon>Betaproteobacteria</taxon>
        <taxon>Burkholderiales</taxon>
        <taxon>Burkholderiaceae</taxon>
        <taxon>Ralstonia</taxon>
    </lineage>
</organism>
<comment type="caution">
    <text evidence="1">The sequence shown here is derived from an EMBL/GenBank/DDBJ whole genome shotgun (WGS) entry which is preliminary data.</text>
</comment>
<keyword evidence="2" id="KW-1185">Reference proteome</keyword>
<reference evidence="1 2" key="1">
    <citation type="submission" date="2023-07" db="EMBL/GenBank/DDBJ databases">
        <authorList>
            <person name="Peeters C."/>
        </authorList>
    </citation>
    <scope>NUCLEOTIDE SEQUENCE [LARGE SCALE GENOMIC DNA]</scope>
    <source>
        <strain evidence="1 2">R-38712</strain>
    </source>
</reference>
<sequence>MSTMEEMLVSRYGVLLTLADCAALLNRSADGLRILLYKDLEISYKLRAAKVKIGKRILFKANELARILDEA</sequence>
<evidence type="ECO:0000313" key="2">
    <source>
        <dbReference type="Proteomes" id="UP001189303"/>
    </source>
</evidence>
<accession>A0ABM9IQ11</accession>
<dbReference type="EMBL" id="CATWFT010000008">
    <property type="protein sequence ID" value="CAJ0725957.1"/>
    <property type="molecule type" value="Genomic_DNA"/>
</dbReference>
<proteinExistence type="predicted"/>
<name>A0ABM9IQ11_RALPI</name>
<evidence type="ECO:0000313" key="1">
    <source>
        <dbReference type="EMBL" id="CAJ0725957.1"/>
    </source>
</evidence>
<dbReference type="RefSeq" id="WP_012763102.1">
    <property type="nucleotide sequence ID" value="NZ_CATWFT010000008.1"/>
</dbReference>
<dbReference type="Proteomes" id="UP001189303">
    <property type="component" value="Unassembled WGS sequence"/>
</dbReference>
<evidence type="ECO:0008006" key="3">
    <source>
        <dbReference type="Google" id="ProtNLM"/>
    </source>
</evidence>
<protein>
    <recommendedName>
        <fullName evidence="3">Plasmid-related protein</fullName>
    </recommendedName>
</protein>